<dbReference type="SMART" id="SM00082">
    <property type="entry name" value="LRRCT"/>
    <property type="match status" value="2"/>
</dbReference>
<gene>
    <name evidence="8" type="primary">CSON012206</name>
</gene>
<feature type="compositionally biased region" description="Low complexity" evidence="4">
    <location>
        <begin position="634"/>
        <end position="738"/>
    </location>
</feature>
<keyword evidence="5" id="KW-1133">Transmembrane helix</keyword>
<evidence type="ECO:0000256" key="1">
    <source>
        <dbReference type="ARBA" id="ARBA00022614"/>
    </source>
</evidence>
<keyword evidence="2 6" id="KW-0732">Signal</keyword>
<evidence type="ECO:0000313" key="8">
    <source>
        <dbReference type="EMBL" id="SSX25324.1"/>
    </source>
</evidence>
<feature type="domain" description="LRRCT" evidence="7">
    <location>
        <begin position="356"/>
        <end position="409"/>
    </location>
</feature>
<dbReference type="SMART" id="SM00369">
    <property type="entry name" value="LRR_TYP"/>
    <property type="match status" value="7"/>
</dbReference>
<feature type="transmembrane region" description="Helical" evidence="5">
    <location>
        <begin position="872"/>
        <end position="894"/>
    </location>
</feature>
<accession>A0A336M4X6</accession>
<dbReference type="PANTHER" id="PTHR24369:SF210">
    <property type="entry name" value="CHAOPTIN-RELATED"/>
    <property type="match status" value="1"/>
</dbReference>
<dbReference type="SUPFAM" id="SSF52058">
    <property type="entry name" value="L domain-like"/>
    <property type="match status" value="2"/>
</dbReference>
<dbReference type="InterPro" id="IPR000483">
    <property type="entry name" value="Cys-rich_flank_reg_C"/>
</dbReference>
<dbReference type="PANTHER" id="PTHR24369">
    <property type="entry name" value="ANTIGEN BSP, PUTATIVE-RELATED"/>
    <property type="match status" value="1"/>
</dbReference>
<evidence type="ECO:0000256" key="6">
    <source>
        <dbReference type="SAM" id="SignalP"/>
    </source>
</evidence>
<dbReference type="AlphaFoldDB" id="A0A336M4X6"/>
<dbReference type="GO" id="GO:0005886">
    <property type="term" value="C:plasma membrane"/>
    <property type="evidence" value="ECO:0007669"/>
    <property type="project" value="TreeGrafter"/>
</dbReference>
<dbReference type="InterPro" id="IPR003591">
    <property type="entry name" value="Leu-rich_rpt_typical-subtyp"/>
</dbReference>
<dbReference type="EMBL" id="UFQT01000560">
    <property type="protein sequence ID" value="SSX25324.1"/>
    <property type="molecule type" value="Genomic_DNA"/>
</dbReference>
<dbReference type="Pfam" id="PF13855">
    <property type="entry name" value="LRR_8"/>
    <property type="match status" value="2"/>
</dbReference>
<keyword evidence="1" id="KW-0433">Leucine-rich repeat</keyword>
<evidence type="ECO:0000259" key="7">
    <source>
        <dbReference type="SMART" id="SM00082"/>
    </source>
</evidence>
<evidence type="ECO:0000256" key="2">
    <source>
        <dbReference type="ARBA" id="ARBA00022729"/>
    </source>
</evidence>
<dbReference type="InterPro" id="IPR001611">
    <property type="entry name" value="Leu-rich_rpt"/>
</dbReference>
<name>A0A336M4X6_CULSO</name>
<dbReference type="Gene3D" id="3.80.10.10">
    <property type="entry name" value="Ribonuclease Inhibitor"/>
    <property type="match status" value="3"/>
</dbReference>
<feature type="region of interest" description="Disordered" evidence="4">
    <location>
        <begin position="634"/>
        <end position="769"/>
    </location>
</feature>
<feature type="domain" description="LRRCT" evidence="7">
    <location>
        <begin position="561"/>
        <end position="614"/>
    </location>
</feature>
<feature type="region of interest" description="Disordered" evidence="4">
    <location>
        <begin position="429"/>
        <end position="515"/>
    </location>
</feature>
<feature type="signal peptide" evidence="6">
    <location>
        <begin position="1"/>
        <end position="28"/>
    </location>
</feature>
<evidence type="ECO:0000256" key="5">
    <source>
        <dbReference type="SAM" id="Phobius"/>
    </source>
</evidence>
<evidence type="ECO:0000256" key="4">
    <source>
        <dbReference type="SAM" id="MobiDB-lite"/>
    </source>
</evidence>
<proteinExistence type="predicted"/>
<dbReference type="InterPro" id="IPR032675">
    <property type="entry name" value="LRR_dom_sf"/>
</dbReference>
<keyword evidence="5" id="KW-0472">Membrane</keyword>
<evidence type="ECO:0000256" key="3">
    <source>
        <dbReference type="ARBA" id="ARBA00022737"/>
    </source>
</evidence>
<dbReference type="VEuPathDB" id="VectorBase:CSON012206"/>
<feature type="chain" id="PRO_5016464173" evidence="6">
    <location>
        <begin position="29"/>
        <end position="1134"/>
    </location>
</feature>
<reference evidence="8" key="1">
    <citation type="submission" date="2018-07" db="EMBL/GenBank/DDBJ databases">
        <authorList>
            <person name="Quirk P.G."/>
            <person name="Krulwich T.A."/>
        </authorList>
    </citation>
    <scope>NUCLEOTIDE SEQUENCE</scope>
</reference>
<feature type="region of interest" description="Disordered" evidence="4">
    <location>
        <begin position="984"/>
        <end position="1010"/>
    </location>
</feature>
<keyword evidence="3" id="KW-0677">Repeat</keyword>
<feature type="region of interest" description="Disordered" evidence="4">
    <location>
        <begin position="1039"/>
        <end position="1096"/>
    </location>
</feature>
<protein>
    <submittedName>
        <fullName evidence="8">CSON012206 protein</fullName>
    </submittedName>
</protein>
<keyword evidence="5" id="KW-0812">Transmembrane</keyword>
<organism evidence="8">
    <name type="scientific">Culicoides sonorensis</name>
    <name type="common">Biting midge</name>
    <dbReference type="NCBI Taxonomy" id="179676"/>
    <lineage>
        <taxon>Eukaryota</taxon>
        <taxon>Metazoa</taxon>
        <taxon>Ecdysozoa</taxon>
        <taxon>Arthropoda</taxon>
        <taxon>Hexapoda</taxon>
        <taxon>Insecta</taxon>
        <taxon>Pterygota</taxon>
        <taxon>Neoptera</taxon>
        <taxon>Endopterygota</taxon>
        <taxon>Diptera</taxon>
        <taxon>Nematocera</taxon>
        <taxon>Chironomoidea</taxon>
        <taxon>Ceratopogonidae</taxon>
        <taxon>Ceratopogoninae</taxon>
        <taxon>Culicoides</taxon>
        <taxon>Monoculicoides</taxon>
    </lineage>
</organism>
<sequence>MFQRIRKIIENSTFSVFVLLILVRSSAGQCPWQKEVPDLQHSCLCAYNLAQELSVQCDQVDFPTLVDALDKYTRSTPLDLLYVNNSTIERLRSNIFINLRLYNVQLSSCKIKIIEENAFKGQEKFLKNLNLQDNLLDDVPIRAVRQLQILNLLDLSRNRINRIPNDAFQGMNKLTTLKLSDNNVTLAPHAFRGLEGNLKNLNLKGTKLKRVPEAVRNLKTLAFLDLSQNSIKELPGPGGVRTFEGMEKLTALNLERNLIQSLGENAFSGVRKTLSSLSLLNNLLSDFPVGAIHSLKELRVLDIGFNLLTALPETAFRGNPGVTLLALDGNPLPTVPEKAFAHLNQTLRGLSLGGRFLHCDCKLRWVAEWIRNGELQVTSRERNPQFCGSPNRFRDRGFYSITPEELACPESEVDLNGPVGVIDSLIPKSKTTSTTASQTSTSSTSTTKLVPASSSVSQTSTALTTTGTSQTTPISSSTQSETVSTRSSTTPGSTSVETSTSISSSSKVNPTTTTSIVSTTQKSTNSVTLLALDGNPLPTVPEKAFAHLNQTLRGLSLGGRFLHCDCKLRWVAEWIRNGELQVTSRERNPQFCGSPNRFRDRGFYSITPEELACPESEVDLNGPVGVIDSLIPKSKTTSTTASQTSTSSTSTTKLVPASSSVSQTSTALTTTGTSQTTPISSSTQSETVSTRSSTTPGSTSVETSTSISSSSKVNPTTTTSIVSTTQKSTNSKNTNWKQQQQSGSNSHKQRPPLVLGFPPQRGTPQIDDSKEVQVKSAFRQDNSVIIQWDSDTTNILGFRVVYRLFGDKSFKQGPPLEATEREFKIKNVPSQECMIVCVVSLEEINISPDNVPYQQCREVRTVSAHTSNMDKITIAASAAICGTIIVAVIVFIAASRRRSKKLHSLHQQKGMLPIGGLPVNCCGPTPSPNGPLGSLATLSAFNSHKEWDQVSAYSGRSLGRTNRGYSVENQAIQDDMRSHASHFSAMAAKGGKSRSLADGQSHHSFNNSQRGYLNSAFPSNLVNSRPVIFTELRQSRQSLAAQSDRMSRASYAPSMHGPAHSIASSTRRGRPRSRSREHMNGPHIHSHRPGSRYSHAGSTHTLNNYCDTSDNWTDHDMEIYMARNPTTRNGLVPL</sequence>
<dbReference type="PROSITE" id="PS51450">
    <property type="entry name" value="LRR"/>
    <property type="match status" value="1"/>
</dbReference>
<dbReference type="InterPro" id="IPR050541">
    <property type="entry name" value="LRR_TM_domain-containing"/>
</dbReference>